<keyword evidence="2" id="KW-1185">Reference proteome</keyword>
<dbReference type="GeneID" id="78447091"/>
<proteinExistence type="predicted"/>
<evidence type="ECO:0000313" key="1">
    <source>
        <dbReference type="EMBL" id="BAD84766.1"/>
    </source>
</evidence>
<dbReference type="Proteomes" id="UP000000536">
    <property type="component" value="Chromosome"/>
</dbReference>
<dbReference type="STRING" id="69014.TK0577"/>
<dbReference type="AlphaFoldDB" id="Q5JF54"/>
<evidence type="ECO:0000313" key="2">
    <source>
        <dbReference type="Proteomes" id="UP000000536"/>
    </source>
</evidence>
<accession>Q5JF54</accession>
<dbReference type="EMBL" id="AP006878">
    <property type="protein sequence ID" value="BAD84766.1"/>
    <property type="molecule type" value="Genomic_DNA"/>
</dbReference>
<name>Q5JF54_THEKO</name>
<organism evidence="1 2">
    <name type="scientific">Thermococcus kodakarensis (strain ATCC BAA-918 / JCM 12380 / KOD1)</name>
    <name type="common">Pyrococcus kodakaraensis (strain KOD1)</name>
    <dbReference type="NCBI Taxonomy" id="69014"/>
    <lineage>
        <taxon>Archaea</taxon>
        <taxon>Methanobacteriati</taxon>
        <taxon>Methanobacteriota</taxon>
        <taxon>Thermococci</taxon>
        <taxon>Thermococcales</taxon>
        <taxon>Thermococcaceae</taxon>
        <taxon>Thermococcus</taxon>
    </lineage>
</organism>
<dbReference type="KEGG" id="tko:TK0577"/>
<reference evidence="1 2" key="1">
    <citation type="journal article" date="2005" name="Genome Res.">
        <title>Complete genome sequence of the hyperthermophilic archaeon Thermococcus kodakaraensis KOD1 and comparison with Pyrococcus genomes.</title>
        <authorList>
            <person name="Fukui T."/>
            <person name="Atomi H."/>
            <person name="Kanai T."/>
            <person name="Matsumi R."/>
            <person name="Fujiwara S."/>
            <person name="Imanaka T."/>
        </authorList>
    </citation>
    <scope>NUCLEOTIDE SEQUENCE [LARGE SCALE GENOMIC DNA]</scope>
    <source>
        <strain evidence="2">ATCC BAA-918 / JCM 12380 / KOD1</strain>
    </source>
</reference>
<dbReference type="RefSeq" id="WP_011249532.1">
    <property type="nucleotide sequence ID" value="NC_006624.1"/>
</dbReference>
<dbReference type="InParanoid" id="Q5JF54"/>
<gene>
    <name evidence="1" type="ordered locus">TK0577</name>
</gene>
<protein>
    <submittedName>
        <fullName evidence="1">Uncharacterized protein</fullName>
    </submittedName>
</protein>
<dbReference type="EnsemblBacteria" id="BAD84766">
    <property type="protein sequence ID" value="BAD84766"/>
    <property type="gene ID" value="TK0577"/>
</dbReference>
<sequence>MSELKLYKATVWTRDLDPFAEEAVWEVLVIAWDYKGAERLALEYFEQCFDEVMVDEVNIEPFSGPKVIGVVSKPC</sequence>
<dbReference type="HOGENOM" id="CLU_2662562_0_0_2"/>